<feature type="domain" description="Novel STAND NTPase 1" evidence="2">
    <location>
        <begin position="7"/>
        <end position="210"/>
    </location>
</feature>
<dbReference type="Pfam" id="PF20703">
    <property type="entry name" value="nSTAND1"/>
    <property type="match status" value="1"/>
</dbReference>
<sequence>MGPPGAGVRAPRRADAALFHGRRAESDEVARALAAERRVTVVGPSGSGKSSLALAGVAPRLRAEGAQVAVLRPTPGSAPLNVFAAALLPLLEPGLVETERPDRTAELAEVLRRHGPADMVARLLHLRRGSRLLVVVDQFEEILGLDPAAVDEFADLLTGDTLPDTVRVLITLRADFLEPVLAHPRLGPEIGGHLHALAPPDPQRLREIVTVTRPCQRRPGRARRPGLGHVRAAGGRGGGQAAVHPARPGPGRQSRAHPADGTAHRTGRRGVACRATPRRDPAAGDLPPS</sequence>
<comment type="caution">
    <text evidence="3">The sequence shown here is derived from an EMBL/GenBank/DDBJ whole genome shotgun (WGS) entry which is preliminary data.</text>
</comment>
<protein>
    <recommendedName>
        <fullName evidence="2">Novel STAND NTPase 1 domain-containing protein</fullName>
    </recommendedName>
</protein>
<reference evidence="3" key="2">
    <citation type="submission" date="2020-09" db="EMBL/GenBank/DDBJ databases">
        <authorList>
            <person name="Sun Q."/>
            <person name="Ohkuma M."/>
        </authorList>
    </citation>
    <scope>NUCLEOTIDE SEQUENCE</scope>
    <source>
        <strain evidence="3">JCM 4815</strain>
    </source>
</reference>
<evidence type="ECO:0000313" key="3">
    <source>
        <dbReference type="EMBL" id="GGZ03466.1"/>
    </source>
</evidence>
<proteinExistence type="predicted"/>
<dbReference type="EMBL" id="BMVW01000003">
    <property type="protein sequence ID" value="GGZ03466.1"/>
    <property type="molecule type" value="Genomic_DNA"/>
</dbReference>
<evidence type="ECO:0000256" key="1">
    <source>
        <dbReference type="SAM" id="MobiDB-lite"/>
    </source>
</evidence>
<dbReference type="Proteomes" id="UP000622166">
    <property type="component" value="Unassembled WGS sequence"/>
</dbReference>
<dbReference type="AlphaFoldDB" id="A0A918PEC4"/>
<dbReference type="InterPro" id="IPR049052">
    <property type="entry name" value="nSTAND1"/>
</dbReference>
<feature type="region of interest" description="Disordered" evidence="1">
    <location>
        <begin position="217"/>
        <end position="289"/>
    </location>
</feature>
<feature type="compositionally biased region" description="Basic residues" evidence="1">
    <location>
        <begin position="217"/>
        <end position="226"/>
    </location>
</feature>
<name>A0A918PEC4_9ACTN</name>
<dbReference type="SUPFAM" id="SSF52540">
    <property type="entry name" value="P-loop containing nucleoside triphosphate hydrolases"/>
    <property type="match status" value="1"/>
</dbReference>
<organism evidence="3 4">
    <name type="scientific">Streptomyces poonensis</name>
    <dbReference type="NCBI Taxonomy" id="68255"/>
    <lineage>
        <taxon>Bacteria</taxon>
        <taxon>Bacillati</taxon>
        <taxon>Actinomycetota</taxon>
        <taxon>Actinomycetes</taxon>
        <taxon>Kitasatosporales</taxon>
        <taxon>Streptomycetaceae</taxon>
        <taxon>Streptomyces</taxon>
    </lineage>
</organism>
<keyword evidence="4" id="KW-1185">Reference proteome</keyword>
<evidence type="ECO:0000259" key="2">
    <source>
        <dbReference type="Pfam" id="PF20703"/>
    </source>
</evidence>
<evidence type="ECO:0000313" key="4">
    <source>
        <dbReference type="Proteomes" id="UP000622166"/>
    </source>
</evidence>
<reference evidence="3" key="1">
    <citation type="journal article" date="2014" name="Int. J. Syst. Evol. Microbiol.">
        <title>Complete genome sequence of Corynebacterium casei LMG S-19264T (=DSM 44701T), isolated from a smear-ripened cheese.</title>
        <authorList>
            <consortium name="US DOE Joint Genome Institute (JGI-PGF)"/>
            <person name="Walter F."/>
            <person name="Albersmeier A."/>
            <person name="Kalinowski J."/>
            <person name="Ruckert C."/>
        </authorList>
    </citation>
    <scope>NUCLEOTIDE SEQUENCE</scope>
    <source>
        <strain evidence="3">JCM 4815</strain>
    </source>
</reference>
<dbReference type="Gene3D" id="3.40.50.300">
    <property type="entry name" value="P-loop containing nucleotide triphosphate hydrolases"/>
    <property type="match status" value="1"/>
</dbReference>
<dbReference type="InterPro" id="IPR027417">
    <property type="entry name" value="P-loop_NTPase"/>
</dbReference>
<accession>A0A918PEC4</accession>
<gene>
    <name evidence="3" type="ORF">GCM10010365_22850</name>
</gene>